<organism evidence="10 11">
    <name type="scientific">Desulfomicrobium baculatum (strain DSM 4028 / VKM B-1378 / X)</name>
    <name type="common">Desulfovibrio baculatus</name>
    <dbReference type="NCBI Taxonomy" id="525897"/>
    <lineage>
        <taxon>Bacteria</taxon>
        <taxon>Pseudomonadati</taxon>
        <taxon>Thermodesulfobacteriota</taxon>
        <taxon>Desulfovibrionia</taxon>
        <taxon>Desulfovibrionales</taxon>
        <taxon>Desulfomicrobiaceae</taxon>
        <taxon>Desulfomicrobium</taxon>
    </lineage>
</organism>
<sequence>MTDNVIWYGELTTSRSLLRRGLAHLSPGIAWTLVFLAIPMLALIPVGFASRGSYGQIVWEFTWNNFYRLLGYGTFGWSPDYLIILGRSCVVAAVTTIICVLLSYPLCFYIACKPARKRYFWLTLVIIPFWTNLVIRTYAWLLVLAPQMPLAKLASLLGFIAPDAPLYPTPFAVYLGMVSTFLPFVTMPLYANVEKLDWSLVEAARDLYSGSWRVFRHAILPQTTPGLAVGVTLTFIPAMGMFLVPDFLGGAKYMLVGNLIQQQFGTSRDWPFGAAVSLGLMLLTFIGIWVLRKTGGKEAVH</sequence>
<evidence type="ECO:0000256" key="8">
    <source>
        <dbReference type="RuleBase" id="RU363032"/>
    </source>
</evidence>
<dbReference type="RefSeq" id="WP_015774181.1">
    <property type="nucleotide sequence ID" value="NC_013173.1"/>
</dbReference>
<dbReference type="GO" id="GO:0005886">
    <property type="term" value="C:plasma membrane"/>
    <property type="evidence" value="ECO:0007669"/>
    <property type="project" value="UniProtKB-SubCell"/>
</dbReference>
<feature type="transmembrane region" description="Helical" evidence="8">
    <location>
        <begin position="226"/>
        <end position="250"/>
    </location>
</feature>
<proteinExistence type="inferred from homology"/>
<keyword evidence="5 8" id="KW-0812">Transmembrane</keyword>
<protein>
    <submittedName>
        <fullName evidence="10">Binding-protein-dependent transport systems inner membrane component</fullName>
    </submittedName>
</protein>
<comment type="similarity">
    <text evidence="2">Belongs to the binding-protein-dependent transport system permease family. CysTW subfamily.</text>
</comment>
<evidence type="ECO:0000256" key="4">
    <source>
        <dbReference type="ARBA" id="ARBA00022475"/>
    </source>
</evidence>
<keyword evidence="3 8" id="KW-0813">Transport</keyword>
<keyword evidence="6 8" id="KW-1133">Transmembrane helix</keyword>
<dbReference type="SUPFAM" id="SSF161098">
    <property type="entry name" value="MetI-like"/>
    <property type="match status" value="1"/>
</dbReference>
<dbReference type="OrthoDB" id="9807047at2"/>
<dbReference type="CDD" id="cd06261">
    <property type="entry name" value="TM_PBP2"/>
    <property type="match status" value="1"/>
</dbReference>
<dbReference type="Proteomes" id="UP000002216">
    <property type="component" value="Chromosome"/>
</dbReference>
<dbReference type="HOGENOM" id="CLU_016047_18_3_7"/>
<dbReference type="EMBL" id="CP001629">
    <property type="protein sequence ID" value="ACU90090.1"/>
    <property type="molecule type" value="Genomic_DNA"/>
</dbReference>
<dbReference type="AlphaFoldDB" id="C7LNC1"/>
<dbReference type="GO" id="GO:0055085">
    <property type="term" value="P:transmembrane transport"/>
    <property type="evidence" value="ECO:0007669"/>
    <property type="project" value="InterPro"/>
</dbReference>
<evidence type="ECO:0000256" key="7">
    <source>
        <dbReference type="ARBA" id="ARBA00023136"/>
    </source>
</evidence>
<feature type="transmembrane region" description="Helical" evidence="8">
    <location>
        <begin position="81"/>
        <end position="107"/>
    </location>
</feature>
<dbReference type="PROSITE" id="PS50928">
    <property type="entry name" value="ABC_TM1"/>
    <property type="match status" value="1"/>
</dbReference>
<evidence type="ECO:0000313" key="10">
    <source>
        <dbReference type="EMBL" id="ACU90090.1"/>
    </source>
</evidence>
<feature type="transmembrane region" description="Helical" evidence="8">
    <location>
        <begin position="119"/>
        <end position="143"/>
    </location>
</feature>
<evidence type="ECO:0000256" key="2">
    <source>
        <dbReference type="ARBA" id="ARBA00007069"/>
    </source>
</evidence>
<dbReference type="STRING" id="525897.Dbac_2003"/>
<keyword evidence="7 8" id="KW-0472">Membrane</keyword>
<dbReference type="Pfam" id="PF00528">
    <property type="entry name" value="BPD_transp_1"/>
    <property type="match status" value="1"/>
</dbReference>
<dbReference type="PANTHER" id="PTHR42929:SF1">
    <property type="entry name" value="INNER MEMBRANE ABC TRANSPORTER PERMEASE PROTEIN YDCU-RELATED"/>
    <property type="match status" value="1"/>
</dbReference>
<reference evidence="10 11" key="1">
    <citation type="journal article" date="2009" name="Stand. Genomic Sci.">
        <title>Complete genome sequence of Desulfomicrobium baculatum type strain (X).</title>
        <authorList>
            <person name="Copeland A."/>
            <person name="Spring S."/>
            <person name="Goker M."/>
            <person name="Schneider S."/>
            <person name="Lapidus A."/>
            <person name="Del Rio T.G."/>
            <person name="Tice H."/>
            <person name="Cheng J.F."/>
            <person name="Chen F."/>
            <person name="Nolan M."/>
            <person name="Bruce D."/>
            <person name="Goodwin L."/>
            <person name="Pitluck S."/>
            <person name="Ivanova N."/>
            <person name="Mavrommatis K."/>
            <person name="Ovchinnikova G."/>
            <person name="Pati A."/>
            <person name="Chen A."/>
            <person name="Palaniappan K."/>
            <person name="Land M."/>
            <person name="Hauser L."/>
            <person name="Chang Y.J."/>
            <person name="Jeffries C.C."/>
            <person name="Meincke L."/>
            <person name="Sims D."/>
            <person name="Brettin T."/>
            <person name="Detter J.C."/>
            <person name="Han C."/>
            <person name="Chain P."/>
            <person name="Bristow J."/>
            <person name="Eisen J.A."/>
            <person name="Markowitz V."/>
            <person name="Hugenholtz P."/>
            <person name="Kyrpides N.C."/>
            <person name="Klenk H.P."/>
            <person name="Lucas S."/>
        </authorList>
    </citation>
    <scope>NUCLEOTIDE SEQUENCE [LARGE SCALE GENOMIC DNA]</scope>
    <source>
        <strain evidence="11">DSM 4028 / VKM B-1378 / X</strain>
    </source>
</reference>
<keyword evidence="11" id="KW-1185">Reference proteome</keyword>
<dbReference type="Gene3D" id="1.10.3720.10">
    <property type="entry name" value="MetI-like"/>
    <property type="match status" value="1"/>
</dbReference>
<keyword evidence="4" id="KW-1003">Cell membrane</keyword>
<feature type="transmembrane region" description="Helical" evidence="8">
    <location>
        <begin position="270"/>
        <end position="291"/>
    </location>
</feature>
<evidence type="ECO:0000313" key="11">
    <source>
        <dbReference type="Proteomes" id="UP000002216"/>
    </source>
</evidence>
<accession>C7LNC1</accession>
<dbReference type="InterPro" id="IPR000515">
    <property type="entry name" value="MetI-like"/>
</dbReference>
<dbReference type="InterPro" id="IPR035906">
    <property type="entry name" value="MetI-like_sf"/>
</dbReference>
<feature type="domain" description="ABC transmembrane type-1" evidence="9">
    <location>
        <begin position="85"/>
        <end position="291"/>
    </location>
</feature>
<dbReference type="eggNOG" id="COG1176">
    <property type="taxonomic scope" value="Bacteria"/>
</dbReference>
<evidence type="ECO:0000256" key="1">
    <source>
        <dbReference type="ARBA" id="ARBA00004651"/>
    </source>
</evidence>
<dbReference type="PANTHER" id="PTHR42929">
    <property type="entry name" value="INNER MEMBRANE ABC TRANSPORTER PERMEASE PROTEIN YDCU-RELATED-RELATED"/>
    <property type="match status" value="1"/>
</dbReference>
<evidence type="ECO:0000256" key="3">
    <source>
        <dbReference type="ARBA" id="ARBA00022448"/>
    </source>
</evidence>
<gene>
    <name evidence="10" type="ordered locus">Dbac_2003</name>
</gene>
<evidence type="ECO:0000259" key="9">
    <source>
        <dbReference type="PROSITE" id="PS50928"/>
    </source>
</evidence>
<feature type="transmembrane region" description="Helical" evidence="8">
    <location>
        <begin position="21"/>
        <end position="44"/>
    </location>
</feature>
<feature type="transmembrane region" description="Helical" evidence="8">
    <location>
        <begin position="171"/>
        <end position="191"/>
    </location>
</feature>
<dbReference type="KEGG" id="dba:Dbac_2003"/>
<evidence type="ECO:0000256" key="5">
    <source>
        <dbReference type="ARBA" id="ARBA00022692"/>
    </source>
</evidence>
<comment type="subcellular location">
    <subcellularLocation>
        <location evidence="1 8">Cell membrane</location>
        <topology evidence="1 8">Multi-pass membrane protein</topology>
    </subcellularLocation>
</comment>
<evidence type="ECO:0000256" key="6">
    <source>
        <dbReference type="ARBA" id="ARBA00022989"/>
    </source>
</evidence>
<name>C7LNC1_DESBD</name>